<protein>
    <submittedName>
        <fullName evidence="1">Uncharacterized protein</fullName>
    </submittedName>
</protein>
<gene>
    <name evidence="1" type="ORF">C1I91_26480</name>
</gene>
<keyword evidence="2" id="KW-1185">Reference proteome</keyword>
<dbReference type="KEGG" id="cmah:C1I91_26480"/>
<evidence type="ECO:0000313" key="1">
    <source>
        <dbReference type="EMBL" id="QAA34898.1"/>
    </source>
</evidence>
<dbReference type="OrthoDB" id="2817390at2"/>
<dbReference type="EMBL" id="CP025746">
    <property type="protein sequence ID" value="QAA34898.1"/>
    <property type="molecule type" value="Genomic_DNA"/>
</dbReference>
<dbReference type="RefSeq" id="WP_128215609.1">
    <property type="nucleotide sequence ID" value="NZ_CP025746.1"/>
</dbReference>
<dbReference type="Proteomes" id="UP000286268">
    <property type="component" value="Chromosome"/>
</dbReference>
<sequence>MLSKQNIITTINSLSNKRKIFFSEADFQFALSWELQRHMPKSDVRLEYSPAHIDPSMHIDILLKEEDEFYPIELKYVTAACDTIVDRERYLLKNHGAQDIRRYDFLKDVMRIEKLIYNHNEYKKGYAIFLTNDCSYWTKSFAKETCDRDFRINEDEIKSGELKWGEAAGIGTKKGREESLLLQGNYKLNWQDYSSISDEKWGKFKILIVEVENSKDITSVTNKYWVYENWVAEKKQ</sequence>
<name>A0A410E0S9_9CLOT</name>
<accession>A0A410E0S9</accession>
<reference evidence="1 2" key="1">
    <citation type="submission" date="2018-01" db="EMBL/GenBank/DDBJ databases">
        <title>Genome Sequencing and Assembly of Anaerobacter polyendosporus strain CT4.</title>
        <authorList>
            <person name="Tachaapaikoon C."/>
            <person name="Sutheeworapong S."/>
            <person name="Jenjaroenpun P."/>
            <person name="Wongsurawat T."/>
            <person name="Nookeaw I."/>
            <person name="Cheawchanlertfa P."/>
            <person name="Kosugi A."/>
            <person name="Cheevadhanarak S."/>
            <person name="Ratanakhanokchai K."/>
        </authorList>
    </citation>
    <scope>NUCLEOTIDE SEQUENCE [LARGE SCALE GENOMIC DNA]</scope>
    <source>
        <strain evidence="1 2">CT4</strain>
    </source>
</reference>
<dbReference type="AlphaFoldDB" id="A0A410E0S9"/>
<evidence type="ECO:0000313" key="2">
    <source>
        <dbReference type="Proteomes" id="UP000286268"/>
    </source>
</evidence>
<proteinExistence type="predicted"/>
<organism evidence="1 2">
    <name type="scientific">Clostridium manihotivorum</name>
    <dbReference type="NCBI Taxonomy" id="2320868"/>
    <lineage>
        <taxon>Bacteria</taxon>
        <taxon>Bacillati</taxon>
        <taxon>Bacillota</taxon>
        <taxon>Clostridia</taxon>
        <taxon>Eubacteriales</taxon>
        <taxon>Clostridiaceae</taxon>
        <taxon>Clostridium</taxon>
    </lineage>
</organism>